<feature type="region of interest" description="Disordered" evidence="1">
    <location>
        <begin position="1"/>
        <end position="57"/>
    </location>
</feature>
<dbReference type="EMBL" id="KN825733">
    <property type="protein sequence ID" value="KIK81773.1"/>
    <property type="molecule type" value="Genomic_DNA"/>
</dbReference>
<reference evidence="2 3" key="1">
    <citation type="submission" date="2014-04" db="EMBL/GenBank/DDBJ databases">
        <authorList>
            <consortium name="DOE Joint Genome Institute"/>
            <person name="Kuo A."/>
            <person name="Kohler A."/>
            <person name="Jargeat P."/>
            <person name="Nagy L.G."/>
            <person name="Floudas D."/>
            <person name="Copeland A."/>
            <person name="Barry K.W."/>
            <person name="Cichocki N."/>
            <person name="Veneault-Fourrey C."/>
            <person name="LaButti K."/>
            <person name="Lindquist E.A."/>
            <person name="Lipzen A."/>
            <person name="Lundell T."/>
            <person name="Morin E."/>
            <person name="Murat C."/>
            <person name="Sun H."/>
            <person name="Tunlid A."/>
            <person name="Henrissat B."/>
            <person name="Grigoriev I.V."/>
            <person name="Hibbett D.S."/>
            <person name="Martin F."/>
            <person name="Nordberg H.P."/>
            <person name="Cantor M.N."/>
            <person name="Hua S.X."/>
        </authorList>
    </citation>
    <scope>NUCLEOTIDE SEQUENCE [LARGE SCALE GENOMIC DNA]</scope>
    <source>
        <strain evidence="2 3">Ve08.2h10</strain>
    </source>
</reference>
<name>A0A0D0D154_9AGAM</name>
<sequence length="57" mass="6380">MSINIKPFKSITSDGMKTAPFNACPPMKQNNQQVHALPQENNEPAKKKSDLQNISLR</sequence>
<dbReference type="HOGENOM" id="CLU_2997136_0_0_1"/>
<proteinExistence type="predicted"/>
<accession>A0A0D0D154</accession>
<gene>
    <name evidence="2" type="ORF">PAXRUDRAFT_832613</name>
</gene>
<dbReference type="InParanoid" id="A0A0D0D154"/>
<dbReference type="AlphaFoldDB" id="A0A0D0D154"/>
<protein>
    <submittedName>
        <fullName evidence="2">Unplaced genomic scaffold scaffold_911, whole genome shotgun sequence</fullName>
    </submittedName>
</protein>
<keyword evidence="3" id="KW-1185">Reference proteome</keyword>
<dbReference type="Proteomes" id="UP000054538">
    <property type="component" value="Unassembled WGS sequence"/>
</dbReference>
<reference evidence="3" key="2">
    <citation type="submission" date="2015-01" db="EMBL/GenBank/DDBJ databases">
        <title>Evolutionary Origins and Diversification of the Mycorrhizal Mutualists.</title>
        <authorList>
            <consortium name="DOE Joint Genome Institute"/>
            <consortium name="Mycorrhizal Genomics Consortium"/>
            <person name="Kohler A."/>
            <person name="Kuo A."/>
            <person name="Nagy L.G."/>
            <person name="Floudas D."/>
            <person name="Copeland A."/>
            <person name="Barry K.W."/>
            <person name="Cichocki N."/>
            <person name="Veneault-Fourrey C."/>
            <person name="LaButti K."/>
            <person name="Lindquist E.A."/>
            <person name="Lipzen A."/>
            <person name="Lundell T."/>
            <person name="Morin E."/>
            <person name="Murat C."/>
            <person name="Riley R."/>
            <person name="Ohm R."/>
            <person name="Sun H."/>
            <person name="Tunlid A."/>
            <person name="Henrissat B."/>
            <person name="Grigoriev I.V."/>
            <person name="Hibbett D.S."/>
            <person name="Martin F."/>
        </authorList>
    </citation>
    <scope>NUCLEOTIDE SEQUENCE [LARGE SCALE GENOMIC DNA]</scope>
    <source>
        <strain evidence="3">Ve08.2h10</strain>
    </source>
</reference>
<organism evidence="2 3">
    <name type="scientific">Paxillus rubicundulus Ve08.2h10</name>
    <dbReference type="NCBI Taxonomy" id="930991"/>
    <lineage>
        <taxon>Eukaryota</taxon>
        <taxon>Fungi</taxon>
        <taxon>Dikarya</taxon>
        <taxon>Basidiomycota</taxon>
        <taxon>Agaricomycotina</taxon>
        <taxon>Agaricomycetes</taxon>
        <taxon>Agaricomycetidae</taxon>
        <taxon>Boletales</taxon>
        <taxon>Paxilineae</taxon>
        <taxon>Paxillaceae</taxon>
        <taxon>Paxillus</taxon>
    </lineage>
</organism>
<evidence type="ECO:0000313" key="3">
    <source>
        <dbReference type="Proteomes" id="UP000054538"/>
    </source>
</evidence>
<evidence type="ECO:0000256" key="1">
    <source>
        <dbReference type="SAM" id="MobiDB-lite"/>
    </source>
</evidence>
<evidence type="ECO:0000313" key="2">
    <source>
        <dbReference type="EMBL" id="KIK81773.1"/>
    </source>
</evidence>
<feature type="compositionally biased region" description="Polar residues" evidence="1">
    <location>
        <begin position="28"/>
        <end position="42"/>
    </location>
</feature>